<comment type="caution">
    <text evidence="2">The sequence shown here is derived from an EMBL/GenBank/DDBJ whole genome shotgun (WGS) entry which is preliminary data.</text>
</comment>
<protein>
    <submittedName>
        <fullName evidence="2">Uncharacterized protein</fullName>
    </submittedName>
</protein>
<evidence type="ECO:0000256" key="1">
    <source>
        <dbReference type="SAM" id="MobiDB-lite"/>
    </source>
</evidence>
<feature type="region of interest" description="Disordered" evidence="1">
    <location>
        <begin position="1"/>
        <end position="53"/>
    </location>
</feature>
<name>A0AAV3RQJ6_LITER</name>
<accession>A0AAV3RQJ6</accession>
<gene>
    <name evidence="2" type="ORF">LIER_30729</name>
</gene>
<feature type="region of interest" description="Disordered" evidence="1">
    <location>
        <begin position="258"/>
        <end position="282"/>
    </location>
</feature>
<organism evidence="2 3">
    <name type="scientific">Lithospermum erythrorhizon</name>
    <name type="common">Purple gromwell</name>
    <name type="synonym">Lithospermum officinale var. erythrorhizon</name>
    <dbReference type="NCBI Taxonomy" id="34254"/>
    <lineage>
        <taxon>Eukaryota</taxon>
        <taxon>Viridiplantae</taxon>
        <taxon>Streptophyta</taxon>
        <taxon>Embryophyta</taxon>
        <taxon>Tracheophyta</taxon>
        <taxon>Spermatophyta</taxon>
        <taxon>Magnoliopsida</taxon>
        <taxon>eudicotyledons</taxon>
        <taxon>Gunneridae</taxon>
        <taxon>Pentapetalae</taxon>
        <taxon>asterids</taxon>
        <taxon>lamiids</taxon>
        <taxon>Boraginales</taxon>
        <taxon>Boraginaceae</taxon>
        <taxon>Boraginoideae</taxon>
        <taxon>Lithospermeae</taxon>
        <taxon>Lithospermum</taxon>
    </lineage>
</organism>
<evidence type="ECO:0000313" key="2">
    <source>
        <dbReference type="EMBL" id="GAA0183293.1"/>
    </source>
</evidence>
<evidence type="ECO:0000313" key="3">
    <source>
        <dbReference type="Proteomes" id="UP001454036"/>
    </source>
</evidence>
<proteinExistence type="predicted"/>
<dbReference type="Proteomes" id="UP001454036">
    <property type="component" value="Unassembled WGS sequence"/>
</dbReference>
<reference evidence="2 3" key="1">
    <citation type="submission" date="2024-01" db="EMBL/GenBank/DDBJ databases">
        <title>The complete chloroplast genome sequence of Lithospermum erythrorhizon: insights into the phylogenetic relationship among Boraginaceae species and the maternal lineages of purple gromwells.</title>
        <authorList>
            <person name="Okada T."/>
            <person name="Watanabe K."/>
        </authorList>
    </citation>
    <scope>NUCLEOTIDE SEQUENCE [LARGE SCALE GENOMIC DNA]</scope>
</reference>
<sequence>MMAREIPASTSRPSKQTKTFALKKKATKVLARDSEEDTTPSLGGESQVGPVAPQATTPQALVVDLESSATGKAAVAGSSLPDYDGRYLNLPYTIPPNLEVTGEPPWKAHKFHYHTMKPLLLRRWRPSIRTWWTLMLSSLNLPNILLRLRMEPMSSPGELIIWLALTTKRTSVGDILKTTEVLQKEKEIALASAAAQAKVARVEYARKNIRDFLRSWNYATKVGHQCEAYLTHVITHHTMNLLELVSIFVAEHDSWRGGEDVELPGNSEEDVELPGESRAPPA</sequence>
<dbReference type="AlphaFoldDB" id="A0AAV3RQJ6"/>
<dbReference type="EMBL" id="BAABME010011135">
    <property type="protein sequence ID" value="GAA0183293.1"/>
    <property type="molecule type" value="Genomic_DNA"/>
</dbReference>
<keyword evidence="3" id="KW-1185">Reference proteome</keyword>